<proteinExistence type="predicted"/>
<comment type="caution">
    <text evidence="1">The sequence shown here is derived from an EMBL/GenBank/DDBJ whole genome shotgun (WGS) entry which is preliminary data.</text>
</comment>
<name>N6UWD8_9HYPH</name>
<dbReference type="AlphaFoldDB" id="N6UWD8"/>
<dbReference type="Proteomes" id="UP000012429">
    <property type="component" value="Unassembled WGS sequence"/>
</dbReference>
<accession>N6UWD8</accession>
<protein>
    <submittedName>
        <fullName evidence="1">Uncharacterized protein</fullName>
    </submittedName>
</protein>
<evidence type="ECO:0000313" key="1">
    <source>
        <dbReference type="EMBL" id="ENN85051.1"/>
    </source>
</evidence>
<dbReference type="STRING" id="363754.RHSP_57389"/>
<gene>
    <name evidence="1" type="ORF">RHSP_57389</name>
</gene>
<keyword evidence="2" id="KW-1185">Reference proteome</keyword>
<organism evidence="1 2">
    <name type="scientific">Rhizobium freirei PRF 81</name>
    <dbReference type="NCBI Taxonomy" id="363754"/>
    <lineage>
        <taxon>Bacteria</taxon>
        <taxon>Pseudomonadati</taxon>
        <taxon>Pseudomonadota</taxon>
        <taxon>Alphaproteobacteria</taxon>
        <taxon>Hyphomicrobiales</taxon>
        <taxon>Rhizobiaceae</taxon>
        <taxon>Rhizobium/Agrobacterium group</taxon>
        <taxon>Rhizobium</taxon>
    </lineage>
</organism>
<dbReference type="EMBL" id="AQHN01000084">
    <property type="protein sequence ID" value="ENN85051.1"/>
    <property type="molecule type" value="Genomic_DNA"/>
</dbReference>
<sequence length="359" mass="39937">MRRTWCRGAISIQARRRRAMRPVGGFQFSDFERQRRVSPCGSLPVAAALSLFDRAAHRGIHAGRAELRWIDTVDAAKHLGKIIGIIEARHDRDFLDRNEGRLRQQFRRALHALLQHEFRRRHTLALGKDTREMRTAETAHRGEFIDGKRLIQIGVDVVDDDLHGGAIGGKGMRAEDIVIERHRHLIGDGRGRGGRLGTPDKPQAAIGKVIDGRLLQLQHGAGRGQDQAMDAQRFLAVHRDPEIFPALPLLQPVAVIVRHENEQRLPGVHTIAATLIAQPAGAADRMLKHGKRCLAAPAPVPIIGFVISDFIAGAGRHGMQPVAAARQRNRPHDLSVIDQFLQHKITLESIIVLCSLRRL</sequence>
<reference evidence="1 2" key="1">
    <citation type="journal article" date="2012" name="BMC Genomics">
        <title>Genomic basis of broad host range and environmental adaptability of Rhizobium tropici CIAT 899 and Rhizobium sp. PRF 81 which are used in inoculants for common bean (Phaseolus vulgaris L.).</title>
        <authorList>
            <person name="Ormeno-Orrillo E."/>
            <person name="Menna P."/>
            <person name="Almeida L.G."/>
            <person name="Ollero F.J."/>
            <person name="Nicolas M.F."/>
            <person name="Pains Rodrigues E."/>
            <person name="Shigueyoshi Nakatani A."/>
            <person name="Silva Batista J.S."/>
            <person name="Oliveira Chueire L.M."/>
            <person name="Souza R.C."/>
            <person name="Ribeiro Vasconcelos A.T."/>
            <person name="Megias M."/>
            <person name="Hungria M."/>
            <person name="Martinez-Romero E."/>
        </authorList>
    </citation>
    <scope>NUCLEOTIDE SEQUENCE [LARGE SCALE GENOMIC DNA]</scope>
    <source>
        <strain evidence="1 2">PRF 81</strain>
    </source>
</reference>
<evidence type="ECO:0000313" key="2">
    <source>
        <dbReference type="Proteomes" id="UP000012429"/>
    </source>
</evidence>